<reference evidence="2 3" key="1">
    <citation type="journal article" date="2018" name="Syst. Appl. Microbiol.">
        <title>Agrobacterium rosae sp. nov., isolated from galls on different agricultural crops.</title>
        <authorList>
            <person name="Kuzmanovic N."/>
            <person name="Pulawska J."/>
            <person name="Smalla K."/>
            <person name="Nesme X."/>
        </authorList>
    </citation>
    <scope>NUCLEOTIDE SEQUENCE [LARGE SCALE GENOMIC DNA]</scope>
    <source>
        <strain evidence="2 3">NCPPB 1650</strain>
    </source>
</reference>
<sequence length="77" mass="9262">MSKQTAIRLPDETFERLKALSERTGRTSAYYIREAIEKHIEDMEDLYLAEEATRRQRENNERNYTLEEVKRRLGLDN</sequence>
<dbReference type="Proteomes" id="UP000237447">
    <property type="component" value="Unassembled WGS sequence"/>
</dbReference>
<evidence type="ECO:0000313" key="4">
    <source>
        <dbReference type="Proteomes" id="UP001277561"/>
    </source>
</evidence>
<evidence type="ECO:0000313" key="1">
    <source>
        <dbReference type="EMBL" id="MDX8330520.1"/>
    </source>
</evidence>
<dbReference type="RefSeq" id="WP_103658432.1">
    <property type="nucleotide sequence ID" value="NZ_CP192764.1"/>
</dbReference>
<protein>
    <submittedName>
        <fullName evidence="2">DNA-binding protein</fullName>
    </submittedName>
    <submittedName>
        <fullName evidence="1">DUF6290 family protein</fullName>
    </submittedName>
</protein>
<name>A0AAE5RXD7_9HYPH</name>
<dbReference type="GeneID" id="86879969"/>
<dbReference type="GO" id="GO:0003677">
    <property type="term" value="F:DNA binding"/>
    <property type="evidence" value="ECO:0007669"/>
    <property type="project" value="UniProtKB-KW"/>
</dbReference>
<keyword evidence="2" id="KW-0238">DNA-binding</keyword>
<organism evidence="2 3">
    <name type="scientific">Agrobacterium rosae</name>
    <dbReference type="NCBI Taxonomy" id="1972867"/>
    <lineage>
        <taxon>Bacteria</taxon>
        <taxon>Pseudomonadati</taxon>
        <taxon>Pseudomonadota</taxon>
        <taxon>Alphaproteobacteria</taxon>
        <taxon>Hyphomicrobiales</taxon>
        <taxon>Rhizobiaceae</taxon>
        <taxon>Rhizobium/Agrobacterium group</taxon>
        <taxon>Agrobacterium</taxon>
    </lineage>
</organism>
<evidence type="ECO:0000313" key="2">
    <source>
        <dbReference type="EMBL" id="POO51193.1"/>
    </source>
</evidence>
<dbReference type="GO" id="GO:0006355">
    <property type="term" value="P:regulation of DNA-templated transcription"/>
    <property type="evidence" value="ECO:0007669"/>
    <property type="project" value="InterPro"/>
</dbReference>
<reference evidence="1 4" key="2">
    <citation type="journal article" date="2023" name="Phytobiomes J">
        <title>Deciphering the key players within the bacterial microbiota associated with aerial crown gall tumors on rhododendron: Insights into the gallobiome.</title>
        <authorList>
            <person name="Kuzmanovic N."/>
            <person name="Nesme J."/>
            <person name="Wolf J."/>
            <person name="Neumann-Schaal M."/>
            <person name="Petersen J."/>
            <person name="Fernandez-Gnecco G."/>
            <person name="Sproeer C."/>
            <person name="Bunk B."/>
            <person name="Overmann J."/>
            <person name="Sorensen S.J."/>
            <person name="Idczak E."/>
            <person name="Smalla K."/>
        </authorList>
    </citation>
    <scope>NUCLEOTIDE SEQUENCE [LARGE SCALE GENOMIC DNA]</scope>
    <source>
        <strain evidence="1">Rho-14.1</strain>
        <strain evidence="4">rho-14.1</strain>
    </source>
</reference>
<dbReference type="Gene3D" id="1.10.1220.10">
    <property type="entry name" value="Met repressor-like"/>
    <property type="match status" value="1"/>
</dbReference>
<keyword evidence="4" id="KW-1185">Reference proteome</keyword>
<evidence type="ECO:0000313" key="3">
    <source>
        <dbReference type="Proteomes" id="UP000237447"/>
    </source>
</evidence>
<dbReference type="InterPro" id="IPR013321">
    <property type="entry name" value="Arc_rbn_hlx_hlx"/>
</dbReference>
<dbReference type="Pfam" id="PF19807">
    <property type="entry name" value="DUF6290"/>
    <property type="match status" value="1"/>
</dbReference>
<proteinExistence type="predicted"/>
<dbReference type="InterPro" id="IPR010985">
    <property type="entry name" value="Ribbon_hlx_hlx"/>
</dbReference>
<comment type="caution">
    <text evidence="2">The sequence shown here is derived from an EMBL/GenBank/DDBJ whole genome shotgun (WGS) entry which is preliminary data.</text>
</comment>
<dbReference type="Proteomes" id="UP001277561">
    <property type="component" value="Unassembled WGS sequence"/>
</dbReference>
<dbReference type="EMBL" id="NXEJ01000006">
    <property type="protein sequence ID" value="POO51193.1"/>
    <property type="molecule type" value="Genomic_DNA"/>
</dbReference>
<dbReference type="EMBL" id="JAVRAD010000006">
    <property type="protein sequence ID" value="MDX8330520.1"/>
    <property type="molecule type" value="Genomic_DNA"/>
</dbReference>
<dbReference type="SUPFAM" id="SSF47598">
    <property type="entry name" value="Ribbon-helix-helix"/>
    <property type="match status" value="1"/>
</dbReference>
<dbReference type="InterPro" id="IPR046257">
    <property type="entry name" value="DUF6290"/>
</dbReference>
<dbReference type="AlphaFoldDB" id="A0AAE5RXD7"/>
<accession>A0AAE5RXD7</accession>
<gene>
    <name evidence="2" type="ORF">CPJ18_11580</name>
    <name evidence="1" type="ORF">RMS29_14885</name>
</gene>